<evidence type="ECO:0000256" key="1">
    <source>
        <dbReference type="SAM" id="MobiDB-lite"/>
    </source>
</evidence>
<evidence type="ECO:0000259" key="2">
    <source>
        <dbReference type="Pfam" id="PF10551"/>
    </source>
</evidence>
<keyword evidence="4" id="KW-1185">Reference proteome</keyword>
<feature type="compositionally biased region" description="Acidic residues" evidence="1">
    <location>
        <begin position="244"/>
        <end position="267"/>
    </location>
</feature>
<dbReference type="Pfam" id="PF10551">
    <property type="entry name" value="MULE"/>
    <property type="match status" value="1"/>
</dbReference>
<dbReference type="EMBL" id="CP144747">
    <property type="protein sequence ID" value="WVZ63200.1"/>
    <property type="molecule type" value="Genomic_DNA"/>
</dbReference>
<dbReference type="PANTHER" id="PTHR31973:SF195">
    <property type="entry name" value="MUDR FAMILY TRANSPOSASE"/>
    <property type="match status" value="1"/>
</dbReference>
<sequence length="501" mass="56769">MAADGGLALASLEGDDGGAGAAATSVGDMVTASAVRFGYDSALVVHASKHGGDAVDNSWLKEGMDPKSSFLLKVRLFGDPKKVRKEGLVISYDHVVDSDLTNFKDLVKELVALCRPRYKEEVHLHYCDESSNTFPEVKSDQELVSMFNIHAENKVVHMVIAYWDSSVPYEPNFQASEAATYEPTTSQPPLNNLLPEQVEDTYLLNLEPGNEHVGVDEEYIYLQKQPAEEHPACPDNDKDKDYVPESESESEVEDGDNYEHEDEPESDTYDKEDPPMSVGSTYRSMEEFKLALAHHAMKNEFEYMISHSKPGRFRAYCARKEQETCNWGFYVRGLVKKNPCAHACYSTRRKKTVRNASKHWIAAKVKDWLIENPNLGAKDLRTKLKEHCKVKIHYKRVYIGMELARKQIFGNWDASFNNLYRFKAEIEKSSPGSKIRFRRMFFALKPCVEGFINGCRPYLAIDNTFLTRNFKGQLATAVAVDGHNWMYPVAFGVFDSETNEN</sequence>
<evidence type="ECO:0000313" key="3">
    <source>
        <dbReference type="EMBL" id="WVZ63200.1"/>
    </source>
</evidence>
<accession>A0AAQ3SZ15</accession>
<evidence type="ECO:0000313" key="4">
    <source>
        <dbReference type="Proteomes" id="UP001341281"/>
    </source>
</evidence>
<feature type="compositionally biased region" description="Basic and acidic residues" evidence="1">
    <location>
        <begin position="227"/>
        <end position="243"/>
    </location>
</feature>
<name>A0AAQ3SZ15_PASNO</name>
<feature type="domain" description="MULE transposase" evidence="2">
    <location>
        <begin position="459"/>
        <end position="500"/>
    </location>
</feature>
<dbReference type="Proteomes" id="UP001341281">
    <property type="component" value="Chromosome 03"/>
</dbReference>
<dbReference type="InterPro" id="IPR018289">
    <property type="entry name" value="MULE_transposase_dom"/>
</dbReference>
<organism evidence="3 4">
    <name type="scientific">Paspalum notatum var. saurae</name>
    <dbReference type="NCBI Taxonomy" id="547442"/>
    <lineage>
        <taxon>Eukaryota</taxon>
        <taxon>Viridiplantae</taxon>
        <taxon>Streptophyta</taxon>
        <taxon>Embryophyta</taxon>
        <taxon>Tracheophyta</taxon>
        <taxon>Spermatophyta</taxon>
        <taxon>Magnoliopsida</taxon>
        <taxon>Liliopsida</taxon>
        <taxon>Poales</taxon>
        <taxon>Poaceae</taxon>
        <taxon>PACMAD clade</taxon>
        <taxon>Panicoideae</taxon>
        <taxon>Andropogonodae</taxon>
        <taxon>Paspaleae</taxon>
        <taxon>Paspalinae</taxon>
        <taxon>Paspalum</taxon>
    </lineage>
</organism>
<dbReference type="AlphaFoldDB" id="A0AAQ3SZ15"/>
<feature type="region of interest" description="Disordered" evidence="1">
    <location>
        <begin position="227"/>
        <end position="280"/>
    </location>
</feature>
<gene>
    <name evidence="3" type="ORF">U9M48_012852</name>
</gene>
<protein>
    <recommendedName>
        <fullName evidence="2">MULE transposase domain-containing protein</fullName>
    </recommendedName>
</protein>
<proteinExistence type="predicted"/>
<dbReference type="PANTHER" id="PTHR31973">
    <property type="entry name" value="POLYPROTEIN, PUTATIVE-RELATED"/>
    <property type="match status" value="1"/>
</dbReference>
<reference evidence="3 4" key="1">
    <citation type="submission" date="2024-02" db="EMBL/GenBank/DDBJ databases">
        <title>High-quality chromosome-scale genome assembly of Pensacola bahiagrass (Paspalum notatum Flugge var. saurae).</title>
        <authorList>
            <person name="Vega J.M."/>
            <person name="Podio M."/>
            <person name="Orjuela J."/>
            <person name="Siena L.A."/>
            <person name="Pessino S.C."/>
            <person name="Combes M.C."/>
            <person name="Mariac C."/>
            <person name="Albertini E."/>
            <person name="Pupilli F."/>
            <person name="Ortiz J.P.A."/>
            <person name="Leblanc O."/>
        </authorList>
    </citation>
    <scope>NUCLEOTIDE SEQUENCE [LARGE SCALE GENOMIC DNA]</scope>
    <source>
        <strain evidence="3">R1</strain>
        <tissue evidence="3">Leaf</tissue>
    </source>
</reference>